<dbReference type="InterPro" id="IPR011006">
    <property type="entry name" value="CheY-like_superfamily"/>
</dbReference>
<keyword evidence="3" id="KW-1185">Reference proteome</keyword>
<dbReference type="PROSITE" id="PS50921">
    <property type="entry name" value="ANTAR"/>
    <property type="match status" value="1"/>
</dbReference>
<accession>A0A7W8HA88</accession>
<dbReference type="SMART" id="SM01012">
    <property type="entry name" value="ANTAR"/>
    <property type="match status" value="1"/>
</dbReference>
<evidence type="ECO:0000313" key="2">
    <source>
        <dbReference type="EMBL" id="MBB5264677.1"/>
    </source>
</evidence>
<dbReference type="RefSeq" id="WP_183773510.1">
    <property type="nucleotide sequence ID" value="NZ_CAWVEG010000020.1"/>
</dbReference>
<comment type="caution">
    <text evidence="2">The sequence shown here is derived from an EMBL/GenBank/DDBJ whole genome shotgun (WGS) entry which is preliminary data.</text>
</comment>
<dbReference type="InterPro" id="IPR005561">
    <property type="entry name" value="ANTAR"/>
</dbReference>
<evidence type="ECO:0000259" key="1">
    <source>
        <dbReference type="PROSITE" id="PS50921"/>
    </source>
</evidence>
<dbReference type="AlphaFoldDB" id="A0A7W8HA88"/>
<feature type="domain" description="ANTAR" evidence="1">
    <location>
        <begin position="115"/>
        <end position="176"/>
    </location>
</feature>
<reference evidence="2 3" key="1">
    <citation type="submission" date="2020-08" db="EMBL/GenBank/DDBJ databases">
        <title>Genomic Encyclopedia of Type Strains, Phase IV (KMG-IV): sequencing the most valuable type-strain genomes for metagenomic binning, comparative biology and taxonomic classification.</title>
        <authorList>
            <person name="Goeker M."/>
        </authorList>
    </citation>
    <scope>NUCLEOTIDE SEQUENCE [LARGE SCALE GENOMIC DNA]</scope>
    <source>
        <strain evidence="2 3">DSM 106146</strain>
    </source>
</reference>
<gene>
    <name evidence="2" type="ORF">HNP82_001805</name>
</gene>
<sequence length="183" mass="20746">MSVVIIALKKQETAGKIKSVLISHGFTNVVCVSTGAAALVEAGRDDFGIVISGYSLPDMYYKQLSDCLPRYYQLLFVGKPEMLQDGDSGILALSVPVRVSDLINTVSMMLSQLQRSRKKDQKKPKKRTWQEENYIRNAKFLLMERNHLSEEEAHRYIQKCSMDNGTNMVETAQMILTLMYDEV</sequence>
<dbReference type="Gene3D" id="1.10.10.10">
    <property type="entry name" value="Winged helix-like DNA-binding domain superfamily/Winged helix DNA-binding domain"/>
    <property type="match status" value="1"/>
</dbReference>
<dbReference type="Proteomes" id="UP000543642">
    <property type="component" value="Unassembled WGS sequence"/>
</dbReference>
<protein>
    <submittedName>
        <fullName evidence="2">Response regulator NasT</fullName>
    </submittedName>
</protein>
<organism evidence="2 3">
    <name type="scientific">Catenibacillus scindens</name>
    <dbReference type="NCBI Taxonomy" id="673271"/>
    <lineage>
        <taxon>Bacteria</taxon>
        <taxon>Bacillati</taxon>
        <taxon>Bacillota</taxon>
        <taxon>Clostridia</taxon>
        <taxon>Lachnospirales</taxon>
        <taxon>Lachnospiraceae</taxon>
        <taxon>Catenibacillus</taxon>
    </lineage>
</organism>
<proteinExistence type="predicted"/>
<dbReference type="EMBL" id="JACHFW010000006">
    <property type="protein sequence ID" value="MBB5264677.1"/>
    <property type="molecule type" value="Genomic_DNA"/>
</dbReference>
<evidence type="ECO:0000313" key="3">
    <source>
        <dbReference type="Proteomes" id="UP000543642"/>
    </source>
</evidence>
<dbReference type="SUPFAM" id="SSF52172">
    <property type="entry name" value="CheY-like"/>
    <property type="match status" value="1"/>
</dbReference>
<dbReference type="InterPro" id="IPR036388">
    <property type="entry name" value="WH-like_DNA-bd_sf"/>
</dbReference>
<dbReference type="GO" id="GO:0003723">
    <property type="term" value="F:RNA binding"/>
    <property type="evidence" value="ECO:0007669"/>
    <property type="project" value="InterPro"/>
</dbReference>
<name>A0A7W8HA88_9FIRM</name>
<dbReference type="Pfam" id="PF03861">
    <property type="entry name" value="ANTAR"/>
    <property type="match status" value="1"/>
</dbReference>